<organism evidence="3 4">
    <name type="scientific">Mya arenaria</name>
    <name type="common">Soft-shell clam</name>
    <dbReference type="NCBI Taxonomy" id="6604"/>
    <lineage>
        <taxon>Eukaryota</taxon>
        <taxon>Metazoa</taxon>
        <taxon>Spiralia</taxon>
        <taxon>Lophotrochozoa</taxon>
        <taxon>Mollusca</taxon>
        <taxon>Bivalvia</taxon>
        <taxon>Autobranchia</taxon>
        <taxon>Heteroconchia</taxon>
        <taxon>Euheterodonta</taxon>
        <taxon>Imparidentia</taxon>
        <taxon>Neoheterodontei</taxon>
        <taxon>Myida</taxon>
        <taxon>Myoidea</taxon>
        <taxon>Myidae</taxon>
        <taxon>Mya</taxon>
    </lineage>
</organism>
<feature type="region of interest" description="Disordered" evidence="2">
    <location>
        <begin position="327"/>
        <end position="358"/>
    </location>
</feature>
<evidence type="ECO:0000256" key="2">
    <source>
        <dbReference type="SAM" id="MobiDB-lite"/>
    </source>
</evidence>
<keyword evidence="4" id="KW-1185">Reference proteome</keyword>
<accession>A0ABY7GD83</accession>
<proteinExistence type="predicted"/>
<feature type="coiled-coil region" evidence="1">
    <location>
        <begin position="156"/>
        <end position="197"/>
    </location>
</feature>
<reference evidence="3" key="1">
    <citation type="submission" date="2022-11" db="EMBL/GenBank/DDBJ databases">
        <title>Centuries of genome instability and evolution in soft-shell clam transmissible cancer (bioRxiv).</title>
        <authorList>
            <person name="Hart S.F.M."/>
            <person name="Yonemitsu M.A."/>
            <person name="Giersch R.M."/>
            <person name="Beal B.F."/>
            <person name="Arriagada G."/>
            <person name="Davis B.W."/>
            <person name="Ostrander E.A."/>
            <person name="Goff S.P."/>
            <person name="Metzger M.J."/>
        </authorList>
    </citation>
    <scope>NUCLEOTIDE SEQUENCE</scope>
    <source>
        <strain evidence="3">MELC-2E11</strain>
        <tissue evidence="3">Siphon/mantle</tissue>
    </source>
</reference>
<name>A0ABY7GD83_MYAAR</name>
<evidence type="ECO:0000313" key="4">
    <source>
        <dbReference type="Proteomes" id="UP001164746"/>
    </source>
</evidence>
<evidence type="ECO:0000313" key="3">
    <source>
        <dbReference type="EMBL" id="WAR31514.1"/>
    </source>
</evidence>
<sequence length="389" mass="43871">MMPNLQSHDQNTSRPFTFSHRVRIMRNLHPDVGKAGDSEMLPTKLTKWRRQCEQAMNYNGYGTHSQFGGLFKEALSCACLSRRTYKLLDNIMTKHNDLHISFKGNMIRGISGCYDELYIFSVLRQVDDGVIGPQEMNESLIKEKKNTRECRPSPDDPDAKQELAVLRAEVAKLRRELSQKAQKVASLEEELAKTKQTGHNGEARRDIFNFESPIPGNRTCRYSRPVFAPDSDSDDVSLGAGSSISDLENTNDLHANTFLQDNDIFTNNSLPDINMEPEMSSTPTSNSIIDEHHNESSTTTNCNMISNPELDDIFLTPEATILMPIPSETVIRGQAESNTNSRTRRSSKKRKNSTSVTQSMPCLRIGRQGTILRNFTQERFLQSSCLVIC</sequence>
<gene>
    <name evidence="3" type="ORF">MAR_034056</name>
</gene>
<dbReference type="Proteomes" id="UP001164746">
    <property type="component" value="Chromosome 17"/>
</dbReference>
<keyword evidence="1" id="KW-0175">Coiled coil</keyword>
<evidence type="ECO:0000256" key="1">
    <source>
        <dbReference type="SAM" id="Coils"/>
    </source>
</evidence>
<feature type="compositionally biased region" description="Basic residues" evidence="2">
    <location>
        <begin position="342"/>
        <end position="352"/>
    </location>
</feature>
<protein>
    <submittedName>
        <fullName evidence="3">Uncharacterized protein</fullName>
    </submittedName>
</protein>
<dbReference type="EMBL" id="CP111028">
    <property type="protein sequence ID" value="WAR31514.1"/>
    <property type="molecule type" value="Genomic_DNA"/>
</dbReference>